<proteinExistence type="predicted"/>
<keyword evidence="2" id="KW-1185">Reference proteome</keyword>
<evidence type="ECO:0000313" key="2">
    <source>
        <dbReference type="Proteomes" id="UP000549971"/>
    </source>
</evidence>
<accession>A0A7W9J8Y4</accession>
<dbReference type="AlphaFoldDB" id="A0A7W9J8Y4"/>
<comment type="caution">
    <text evidence="1">The sequence shown here is derived from an EMBL/GenBank/DDBJ whole genome shotgun (WGS) entry which is preliminary data.</text>
</comment>
<gene>
    <name evidence="1" type="ORF">HDA39_004309</name>
</gene>
<sequence length="197" mass="21733">MPDVPTSFRQDWTRLWNLAERLTTAHPHSDVFSDPEDPSTVLGFAGLFLEPPDDPGDGWSEYVNSPRNAITFGSTGVDGVHFCALFGPADAPTTTIVLCVPLADEPNHVVGTSLAEFLALGCRTGYHLDPLAYDFRETMIEELQAQQLSEEPERVFLLEALTEEFNLGPWPDVAPRLAELKTQYAADIAWTPYPTLG</sequence>
<dbReference type="Proteomes" id="UP000549971">
    <property type="component" value="Unassembled WGS sequence"/>
</dbReference>
<name>A0A7W9J8Y4_9ACTN</name>
<protein>
    <submittedName>
        <fullName evidence="1">Uncharacterized protein</fullName>
    </submittedName>
</protein>
<evidence type="ECO:0000313" key="1">
    <source>
        <dbReference type="EMBL" id="MBB5837575.1"/>
    </source>
</evidence>
<dbReference type="RefSeq" id="WP_184797690.1">
    <property type="nucleotide sequence ID" value="NZ_JACHMY010000001.1"/>
</dbReference>
<dbReference type="EMBL" id="JACHMY010000001">
    <property type="protein sequence ID" value="MBB5837575.1"/>
    <property type="molecule type" value="Genomic_DNA"/>
</dbReference>
<reference evidence="1 2" key="1">
    <citation type="submission" date="2020-08" db="EMBL/GenBank/DDBJ databases">
        <title>Sequencing the genomes of 1000 actinobacteria strains.</title>
        <authorList>
            <person name="Klenk H.-P."/>
        </authorList>
    </citation>
    <scope>NUCLEOTIDE SEQUENCE [LARGE SCALE GENOMIC DNA]</scope>
    <source>
        <strain evidence="1 2">DSM 28967</strain>
    </source>
</reference>
<organism evidence="1 2">
    <name type="scientific">Kribbella italica</name>
    <dbReference type="NCBI Taxonomy" id="1540520"/>
    <lineage>
        <taxon>Bacteria</taxon>
        <taxon>Bacillati</taxon>
        <taxon>Actinomycetota</taxon>
        <taxon>Actinomycetes</taxon>
        <taxon>Propionibacteriales</taxon>
        <taxon>Kribbellaceae</taxon>
        <taxon>Kribbella</taxon>
    </lineage>
</organism>